<evidence type="ECO:0000256" key="2">
    <source>
        <dbReference type="ARBA" id="ARBA00004225"/>
    </source>
</evidence>
<feature type="transmembrane region" description="Helical" evidence="17">
    <location>
        <begin position="54"/>
        <end position="72"/>
    </location>
</feature>
<evidence type="ECO:0000256" key="5">
    <source>
        <dbReference type="ARBA" id="ARBA00021006"/>
    </source>
</evidence>
<keyword evidence="6 17" id="KW-0813">Transport</keyword>
<dbReference type="GO" id="GO:0031966">
    <property type="term" value="C:mitochondrial membrane"/>
    <property type="evidence" value="ECO:0007669"/>
    <property type="project" value="UniProtKB-SubCell"/>
</dbReference>
<dbReference type="PANTHER" id="PTHR43507">
    <property type="entry name" value="NADH-UBIQUINONE OXIDOREDUCTASE CHAIN 4"/>
    <property type="match status" value="1"/>
</dbReference>
<dbReference type="InterPro" id="IPR001750">
    <property type="entry name" value="ND/Mrp_TM"/>
</dbReference>
<dbReference type="GO" id="GO:0003954">
    <property type="term" value="F:NADH dehydrogenase activity"/>
    <property type="evidence" value="ECO:0007669"/>
    <property type="project" value="TreeGrafter"/>
</dbReference>
<comment type="function">
    <text evidence="1">Core subunit of the mitochondrial membrane respiratory chain NADH dehydrogenase (Complex I) that is believed to belong to the minimal assembly required for catalysis. Complex I functions in the transfer of electrons from NADH to the respiratory chain. The immediate electron acceptor for the enzyme is believed to be ubiquinone.</text>
</comment>
<feature type="transmembrane region" description="Helical" evidence="17">
    <location>
        <begin position="84"/>
        <end position="102"/>
    </location>
</feature>
<evidence type="ECO:0000259" key="18">
    <source>
        <dbReference type="Pfam" id="PF00361"/>
    </source>
</evidence>
<evidence type="ECO:0000256" key="1">
    <source>
        <dbReference type="ARBA" id="ARBA00003257"/>
    </source>
</evidence>
<sequence length="441" mass="50561">MMIMGVLMIIVYFYMFSFIEIIFIFLSLIVFLFFKMDWLSVWVYISELFSIDLMGFMLMELSLLVAVLMYLASMNLNINNESMFSFYISILTFFLLFCFSLSNLMGFYLFFESVLFPIILMIMGWGYQPERLQAGLYMLFYTLLGSLPLLLFFLLKKFNLSFVYIYWVVNSNTSIGVLMFLMGVMAFFVKMPMYLVHTWLPKAHVEAPIAGSMILAGVLLKLGIYGMFRVSSFMLIEMLDFSFLVMSVVMVGGVIVSMICLCQVDISALIAYSSVCHMGLALGGIFSMNSWGSYGNLLMMLGHGLCSSGLFCLANMYYERVFTRSMLLLKGVGGFFPFMGVWWFIFSVVNMAAPPSMNLGGEIFLIGSLLKWSLLLIIPLGMMSFLSAAYCLYMFSYLHHGSGWVNYSLFSMSLREQLLMIVHFFPLIVWILKMEMFVVWT</sequence>
<feature type="transmembrane region" description="Helical" evidence="17">
    <location>
        <begin position="327"/>
        <end position="352"/>
    </location>
</feature>
<protein>
    <recommendedName>
        <fullName evidence="5 17">NADH-ubiquinone oxidoreductase chain 4</fullName>
        <ecNumber evidence="4 17">7.1.1.2</ecNumber>
    </recommendedName>
</protein>
<evidence type="ECO:0000256" key="9">
    <source>
        <dbReference type="ARBA" id="ARBA00022967"/>
    </source>
</evidence>
<evidence type="ECO:0000256" key="15">
    <source>
        <dbReference type="ARBA" id="ARBA00023136"/>
    </source>
</evidence>
<feature type="transmembrane region" description="Helical" evidence="17">
    <location>
        <begin position="175"/>
        <end position="196"/>
    </location>
</feature>
<dbReference type="AlphaFoldDB" id="A0A3G2K006"/>
<dbReference type="RefSeq" id="YP_009527966.1">
    <property type="nucleotide sequence ID" value="NC_039688.1"/>
</dbReference>
<dbReference type="CTD" id="4538"/>
<evidence type="ECO:0000256" key="10">
    <source>
        <dbReference type="ARBA" id="ARBA00022982"/>
    </source>
</evidence>
<keyword evidence="12 17" id="KW-0520">NAD</keyword>
<dbReference type="GeneID" id="38345317"/>
<geneLocation type="mitochondrion" evidence="19"/>
<dbReference type="GO" id="GO:0015990">
    <property type="term" value="P:electron transport coupled proton transport"/>
    <property type="evidence" value="ECO:0007669"/>
    <property type="project" value="TreeGrafter"/>
</dbReference>
<dbReference type="EC" id="7.1.1.2" evidence="4 17"/>
<proteinExistence type="inferred from homology"/>
<evidence type="ECO:0000256" key="3">
    <source>
        <dbReference type="ARBA" id="ARBA00009025"/>
    </source>
</evidence>
<dbReference type="EMBL" id="MF818026">
    <property type="protein sequence ID" value="AYN50619.1"/>
    <property type="molecule type" value="Genomic_DNA"/>
</dbReference>
<comment type="subcellular location">
    <subcellularLocation>
        <location evidence="2 17">Mitochondrion membrane</location>
        <topology evidence="2 17">Multi-pass membrane protein</topology>
    </subcellularLocation>
</comment>
<feature type="transmembrane region" description="Helical" evidence="17">
    <location>
        <begin position="269"/>
        <end position="291"/>
    </location>
</feature>
<dbReference type="GO" id="GO:0008137">
    <property type="term" value="F:NADH dehydrogenase (ubiquinone) activity"/>
    <property type="evidence" value="ECO:0007669"/>
    <property type="project" value="UniProtKB-UniRule"/>
</dbReference>
<comment type="function">
    <text evidence="17">Core subunit of the mitochondrial membrane respiratory chain NADH dehydrogenase (Complex I) which catalyzes electron transfer from NADH through the respiratory chain, using ubiquinone as an electron acceptor. Essential for the catalytic activity and assembly of complex I.</text>
</comment>
<keyword evidence="13 17" id="KW-0830">Ubiquinone</keyword>
<accession>A0A3G2K006</accession>
<dbReference type="PRINTS" id="PR01437">
    <property type="entry name" value="NUOXDRDTASE4"/>
</dbReference>
<feature type="transmembrane region" description="Helical" evidence="17">
    <location>
        <begin position="12"/>
        <end position="34"/>
    </location>
</feature>
<keyword evidence="10 17" id="KW-0249">Electron transport</keyword>
<gene>
    <name evidence="19" type="primary">ND4</name>
</gene>
<organism evidence="19">
    <name type="scientific">Ornithodoros sonrai</name>
    <dbReference type="NCBI Taxonomy" id="352064"/>
    <lineage>
        <taxon>Eukaryota</taxon>
        <taxon>Metazoa</taxon>
        <taxon>Ecdysozoa</taxon>
        <taxon>Arthropoda</taxon>
        <taxon>Chelicerata</taxon>
        <taxon>Arachnida</taxon>
        <taxon>Acari</taxon>
        <taxon>Parasitiformes</taxon>
        <taxon>Ixodida</taxon>
        <taxon>Ixodoidea</taxon>
        <taxon>Argasidae</taxon>
        <taxon>Ornithodorinae</taxon>
        <taxon>Ornithodoros</taxon>
    </lineage>
</organism>
<evidence type="ECO:0000256" key="4">
    <source>
        <dbReference type="ARBA" id="ARBA00012944"/>
    </source>
</evidence>
<reference evidence="19" key="1">
    <citation type="journal article" date="2019" name="Ticks Tick Borne Dis.">
        <title>Argasid and ixodid systematics: Implications for soft tick evolution and systematics, with a new argasid species list.</title>
        <authorList>
            <person name="Mans B.J."/>
            <person name="Featherston J."/>
            <person name="Kvas M."/>
            <person name="Pillay K.A."/>
            <person name="de Klerk D.G."/>
            <person name="Pienaar R."/>
            <person name="de Castro M.H."/>
            <person name="Schwan T.G."/>
            <person name="Lopez J.E."/>
            <person name="Teel P."/>
            <person name="Perez de Leon A.A."/>
            <person name="Sonenshine D.E."/>
            <person name="Egekwu N.I."/>
            <person name="Bakkes D.K."/>
            <person name="Heyne H."/>
            <person name="Kanduma E.G."/>
            <person name="Nyangiwe N."/>
            <person name="Bouattour A."/>
            <person name="Latif A.A."/>
        </authorList>
    </citation>
    <scope>NUCLEOTIDE SEQUENCE</scope>
</reference>
<evidence type="ECO:0000256" key="17">
    <source>
        <dbReference type="RuleBase" id="RU003297"/>
    </source>
</evidence>
<keyword evidence="15 17" id="KW-0472">Membrane</keyword>
<feature type="transmembrane region" description="Helical" evidence="17">
    <location>
        <begin position="297"/>
        <end position="318"/>
    </location>
</feature>
<evidence type="ECO:0000256" key="12">
    <source>
        <dbReference type="ARBA" id="ARBA00023027"/>
    </source>
</evidence>
<evidence type="ECO:0000256" key="14">
    <source>
        <dbReference type="ARBA" id="ARBA00023128"/>
    </source>
</evidence>
<feature type="transmembrane region" description="Helical" evidence="17">
    <location>
        <begin position="240"/>
        <end position="262"/>
    </location>
</feature>
<feature type="transmembrane region" description="Helical" evidence="17">
    <location>
        <begin position="108"/>
        <end position="127"/>
    </location>
</feature>
<dbReference type="GO" id="GO:0042773">
    <property type="term" value="P:ATP synthesis coupled electron transport"/>
    <property type="evidence" value="ECO:0007669"/>
    <property type="project" value="InterPro"/>
</dbReference>
<feature type="transmembrane region" description="Helical" evidence="17">
    <location>
        <begin position="134"/>
        <end position="155"/>
    </location>
</feature>
<evidence type="ECO:0000256" key="13">
    <source>
        <dbReference type="ARBA" id="ARBA00023075"/>
    </source>
</evidence>
<evidence type="ECO:0000256" key="8">
    <source>
        <dbReference type="ARBA" id="ARBA00022692"/>
    </source>
</evidence>
<dbReference type="Pfam" id="PF00361">
    <property type="entry name" value="Proton_antipo_M"/>
    <property type="match status" value="1"/>
</dbReference>
<comment type="catalytic activity">
    <reaction evidence="16 17">
        <text>a ubiquinone + NADH + 5 H(+)(in) = a ubiquinol + NAD(+) + 4 H(+)(out)</text>
        <dbReference type="Rhea" id="RHEA:29091"/>
        <dbReference type="Rhea" id="RHEA-COMP:9565"/>
        <dbReference type="Rhea" id="RHEA-COMP:9566"/>
        <dbReference type="ChEBI" id="CHEBI:15378"/>
        <dbReference type="ChEBI" id="CHEBI:16389"/>
        <dbReference type="ChEBI" id="CHEBI:17976"/>
        <dbReference type="ChEBI" id="CHEBI:57540"/>
        <dbReference type="ChEBI" id="CHEBI:57945"/>
        <dbReference type="EC" id="7.1.1.2"/>
    </reaction>
</comment>
<dbReference type="InterPro" id="IPR003918">
    <property type="entry name" value="NADH_UbQ_OxRdtase"/>
</dbReference>
<dbReference type="GO" id="GO:0048039">
    <property type="term" value="F:ubiquinone binding"/>
    <property type="evidence" value="ECO:0007669"/>
    <property type="project" value="TreeGrafter"/>
</dbReference>
<feature type="transmembrane region" description="Helical" evidence="17">
    <location>
        <begin position="372"/>
        <end position="398"/>
    </location>
</feature>
<dbReference type="PANTHER" id="PTHR43507:SF20">
    <property type="entry name" value="NADH-UBIQUINONE OXIDOREDUCTASE CHAIN 4"/>
    <property type="match status" value="1"/>
</dbReference>
<evidence type="ECO:0000313" key="19">
    <source>
        <dbReference type="EMBL" id="AYN50619.1"/>
    </source>
</evidence>
<keyword evidence="7 17" id="KW-0679">Respiratory chain</keyword>
<keyword evidence="9" id="KW-1278">Translocase</keyword>
<evidence type="ECO:0000256" key="16">
    <source>
        <dbReference type="ARBA" id="ARBA00049551"/>
    </source>
</evidence>
<feature type="transmembrane region" description="Helical" evidence="17">
    <location>
        <begin position="418"/>
        <end position="440"/>
    </location>
</feature>
<evidence type="ECO:0000256" key="6">
    <source>
        <dbReference type="ARBA" id="ARBA00022448"/>
    </source>
</evidence>
<feature type="domain" description="NADH:quinone oxidoreductase/Mrp antiporter transmembrane" evidence="18">
    <location>
        <begin position="103"/>
        <end position="383"/>
    </location>
</feature>
<evidence type="ECO:0000256" key="11">
    <source>
        <dbReference type="ARBA" id="ARBA00022989"/>
    </source>
</evidence>
<feature type="transmembrane region" description="Helical" evidence="17">
    <location>
        <begin position="208"/>
        <end position="228"/>
    </location>
</feature>
<keyword evidence="11 17" id="KW-1133">Transmembrane helix</keyword>
<name>A0A3G2K006_9ACAR</name>
<evidence type="ECO:0000256" key="7">
    <source>
        <dbReference type="ARBA" id="ARBA00022660"/>
    </source>
</evidence>
<comment type="similarity">
    <text evidence="3 17">Belongs to the complex I subunit 4 family.</text>
</comment>
<keyword evidence="8 17" id="KW-0812">Transmembrane</keyword>
<keyword evidence="14 17" id="KW-0496">Mitochondrion</keyword>